<evidence type="ECO:0000256" key="6">
    <source>
        <dbReference type="ARBA" id="ARBA00023242"/>
    </source>
</evidence>
<dbReference type="HOGENOM" id="CLU_011017_3_1_1"/>
<dbReference type="InterPro" id="IPR007219">
    <property type="entry name" value="XnlR_reg_dom"/>
</dbReference>
<accession>C8VSP0</accession>
<keyword evidence="7" id="KW-0175">Coiled coil</keyword>
<dbReference type="PANTHER" id="PTHR47338:SF3">
    <property type="entry name" value="C6 FINGER DOMAIN TRANSCRIPTION FACTOR DBAA-RELATED"/>
    <property type="match status" value="1"/>
</dbReference>
<dbReference type="GO" id="GO:0045944">
    <property type="term" value="P:positive regulation of transcription by RNA polymerase II"/>
    <property type="evidence" value="ECO:0000318"/>
    <property type="project" value="GO_Central"/>
</dbReference>
<reference evidence="11" key="2">
    <citation type="journal article" date="2009" name="Fungal Genet. Biol.">
        <title>The 2008 update of the Aspergillus nidulans genome annotation: a community effort.</title>
        <authorList>
            <person name="Wortman J.R."/>
            <person name="Gilsenan J.M."/>
            <person name="Joardar V."/>
            <person name="Deegan J."/>
            <person name="Clutterbuck J."/>
            <person name="Andersen M.R."/>
            <person name="Archer D."/>
            <person name="Bencina M."/>
            <person name="Braus G."/>
            <person name="Coutinho P."/>
            <person name="von Dohren H."/>
            <person name="Doonan J."/>
            <person name="Driessen A.J."/>
            <person name="Durek P."/>
            <person name="Espeso E."/>
            <person name="Fekete E."/>
            <person name="Flipphi M."/>
            <person name="Estrada C.G."/>
            <person name="Geysens S."/>
            <person name="Goldman G."/>
            <person name="de Groot P.W."/>
            <person name="Hansen K."/>
            <person name="Harris S.D."/>
            <person name="Heinekamp T."/>
            <person name="Helmstaedt K."/>
            <person name="Henrissat B."/>
            <person name="Hofmann G."/>
            <person name="Homan T."/>
            <person name="Horio T."/>
            <person name="Horiuchi H."/>
            <person name="James S."/>
            <person name="Jones M."/>
            <person name="Karaffa L."/>
            <person name="Karanyi Z."/>
            <person name="Kato M."/>
            <person name="Keller N."/>
            <person name="Kelly D.E."/>
            <person name="Kiel J.A."/>
            <person name="Kim J.M."/>
            <person name="van der Klei I.J."/>
            <person name="Klis F.M."/>
            <person name="Kovalchuk A."/>
            <person name="Krasevec N."/>
            <person name="Kubicek C.P."/>
            <person name="Liu B."/>
            <person name="Maccabe A."/>
            <person name="Meyer V."/>
            <person name="Mirabito P."/>
            <person name="Miskei M."/>
            <person name="Mos M."/>
            <person name="Mullins J."/>
            <person name="Nelson D.R."/>
            <person name="Nielsen J."/>
            <person name="Oakley B.R."/>
            <person name="Osmani S.A."/>
            <person name="Pakula T."/>
            <person name="Paszewski A."/>
            <person name="Paulsen I."/>
            <person name="Pilsyk S."/>
            <person name="Pocsi I."/>
            <person name="Punt P.J."/>
            <person name="Ram A.F."/>
            <person name="Ren Q."/>
            <person name="Robellet X."/>
            <person name="Robson G."/>
            <person name="Seiboth B."/>
            <person name="van Solingen P."/>
            <person name="Specht T."/>
            <person name="Sun J."/>
            <person name="Taheri-Talesh N."/>
            <person name="Takeshita N."/>
            <person name="Ussery D."/>
            <person name="vanKuyk P.A."/>
            <person name="Visser H."/>
            <person name="van de Vondervoort P.J."/>
            <person name="de Vries R.P."/>
            <person name="Walton J."/>
            <person name="Xiang X."/>
            <person name="Xiong Y."/>
            <person name="Zeng A.P."/>
            <person name="Brandt B.W."/>
            <person name="Cornell M.J."/>
            <person name="van den Hondel C.A."/>
            <person name="Visser J."/>
            <person name="Oliver S.G."/>
            <person name="Turner G."/>
        </authorList>
    </citation>
    <scope>GENOME REANNOTATION</scope>
    <source>
        <strain evidence="11">FGSC A4 / ATCC 38163 / CBS 112.46 / NRRL 194 / M139</strain>
    </source>
</reference>
<dbReference type="AlphaFoldDB" id="Q5BFZ7"/>
<name>Q5BFZ7_EMENI</name>
<reference evidence="11" key="1">
    <citation type="journal article" date="2005" name="Nature">
        <title>Sequencing of Aspergillus nidulans and comparative analysis with A. fumigatus and A. oryzae.</title>
        <authorList>
            <person name="Galagan J.E."/>
            <person name="Calvo S.E."/>
            <person name="Cuomo C."/>
            <person name="Ma L.J."/>
            <person name="Wortman J.R."/>
            <person name="Batzoglou S."/>
            <person name="Lee S.I."/>
            <person name="Basturkmen M."/>
            <person name="Spevak C.C."/>
            <person name="Clutterbuck J."/>
            <person name="Kapitonov V."/>
            <person name="Jurka J."/>
            <person name="Scazzocchio C."/>
            <person name="Farman M."/>
            <person name="Butler J."/>
            <person name="Purcell S."/>
            <person name="Harris S."/>
            <person name="Braus G.H."/>
            <person name="Draht O."/>
            <person name="Busch S."/>
            <person name="D'Enfert C."/>
            <person name="Bouchier C."/>
            <person name="Goldman G.H."/>
            <person name="Bell-Pedersen D."/>
            <person name="Griffiths-Jones S."/>
            <person name="Doonan J.H."/>
            <person name="Yu J."/>
            <person name="Vienken K."/>
            <person name="Pain A."/>
            <person name="Freitag M."/>
            <person name="Selker E.U."/>
            <person name="Archer D.B."/>
            <person name="Penalva M.A."/>
            <person name="Oakley B.R."/>
            <person name="Momany M."/>
            <person name="Tanaka T."/>
            <person name="Kumagai T."/>
            <person name="Asai K."/>
            <person name="Machida M."/>
            <person name="Nierman W.C."/>
            <person name="Denning D.W."/>
            <person name="Caddick M."/>
            <person name="Hynes M."/>
            <person name="Paoletti M."/>
            <person name="Fischer R."/>
            <person name="Miller B."/>
            <person name="Dyer P."/>
            <person name="Sachs M.S."/>
            <person name="Osmani S.A."/>
            <person name="Birren B.W."/>
        </authorList>
    </citation>
    <scope>NUCLEOTIDE SEQUENCE [LARGE SCALE GENOMIC DNA]</scope>
    <source>
        <strain evidence="11">FGSC A4 / ATCC 38163 / CBS 112.46 / NRRL 194 / M139</strain>
    </source>
</reference>
<dbReference type="OMA" id="RKLRCDM"/>
<dbReference type="SUPFAM" id="SSF57701">
    <property type="entry name" value="Zn2/Cys6 DNA-binding domain"/>
    <property type="match status" value="1"/>
</dbReference>
<dbReference type="CDD" id="cd00067">
    <property type="entry name" value="GAL4"/>
    <property type="match status" value="1"/>
</dbReference>
<evidence type="ECO:0000256" key="4">
    <source>
        <dbReference type="ARBA" id="ARBA00023125"/>
    </source>
</evidence>
<keyword evidence="11" id="KW-1185">Reference proteome</keyword>
<evidence type="ECO:0000256" key="1">
    <source>
        <dbReference type="ARBA" id="ARBA00004123"/>
    </source>
</evidence>
<dbReference type="InterPro" id="IPR050815">
    <property type="entry name" value="TF_fung"/>
</dbReference>
<dbReference type="InterPro" id="IPR001138">
    <property type="entry name" value="Zn2Cys6_DnaBD"/>
</dbReference>
<evidence type="ECO:0000313" key="11">
    <source>
        <dbReference type="Proteomes" id="UP000000560"/>
    </source>
</evidence>
<dbReference type="GO" id="GO:0006351">
    <property type="term" value="P:DNA-templated transcription"/>
    <property type="evidence" value="ECO:0007669"/>
    <property type="project" value="InterPro"/>
</dbReference>
<organism evidence="10 11">
    <name type="scientific">Emericella nidulans (strain FGSC A4 / ATCC 38163 / CBS 112.46 / NRRL 194 / M139)</name>
    <name type="common">Aspergillus nidulans</name>
    <dbReference type="NCBI Taxonomy" id="227321"/>
    <lineage>
        <taxon>Eukaryota</taxon>
        <taxon>Fungi</taxon>
        <taxon>Dikarya</taxon>
        <taxon>Ascomycota</taxon>
        <taxon>Pezizomycotina</taxon>
        <taxon>Eurotiomycetes</taxon>
        <taxon>Eurotiomycetidae</taxon>
        <taxon>Eurotiales</taxon>
        <taxon>Aspergillaceae</taxon>
        <taxon>Aspergillus</taxon>
        <taxon>Aspergillus subgen. Nidulantes</taxon>
    </lineage>
</organism>
<keyword evidence="3" id="KW-0805">Transcription regulation</keyword>
<dbReference type="RefSeq" id="XP_658137.1">
    <property type="nucleotide sequence ID" value="XM_653045.1"/>
</dbReference>
<dbReference type="InParanoid" id="Q5BFZ7"/>
<dbReference type="GO" id="GO:0008270">
    <property type="term" value="F:zinc ion binding"/>
    <property type="evidence" value="ECO:0007669"/>
    <property type="project" value="InterPro"/>
</dbReference>
<dbReference type="SMART" id="SM00906">
    <property type="entry name" value="Fungal_trans"/>
    <property type="match status" value="1"/>
</dbReference>
<feature type="region of interest" description="Disordered" evidence="8">
    <location>
        <begin position="1"/>
        <end position="22"/>
    </location>
</feature>
<dbReference type="Pfam" id="PF00172">
    <property type="entry name" value="Zn_clus"/>
    <property type="match status" value="1"/>
</dbReference>
<dbReference type="eggNOG" id="ENOG502SH49">
    <property type="taxonomic scope" value="Eukaryota"/>
</dbReference>
<dbReference type="GeneID" id="2876305"/>
<dbReference type="OrthoDB" id="3037908at2759"/>
<feature type="coiled-coil region" evidence="7">
    <location>
        <begin position="72"/>
        <end position="99"/>
    </location>
</feature>
<dbReference type="InterPro" id="IPR036864">
    <property type="entry name" value="Zn2-C6_fun-type_DNA-bd_sf"/>
</dbReference>
<dbReference type="PROSITE" id="PS00463">
    <property type="entry name" value="ZN2_CY6_FUNGAL_1"/>
    <property type="match status" value="1"/>
</dbReference>
<dbReference type="Gene3D" id="4.10.240.10">
    <property type="entry name" value="Zn(2)-C6 fungal-type DNA-binding domain"/>
    <property type="match status" value="1"/>
</dbReference>
<sequence length="641" mass="71884">MLELRPITPMIPNAPASSTGRRQQNAIACEECRARKLRCDMGEPQCTTCSNLNIPCIVNTARRPRGPRKGHVKILKARISTLERQLNEHTEAQMATRRNVEGGSVTAAQPVLDAEQSLNLDLDDRCIDGDGGVQCSLNLSEDNTNNYMEGQASGALTWSSSVPSVDLDSEWSKHIESLPDSAYFSSTLSLPGDTVPNSTSAWPMEIGMQPVELDPSSGVGYPLLTGPPPVQMSALERADLDDLFFERVYVFAPILNQQRYYARSARELDTGEPFACLQYAMRTVAASMCSRFKGVLPLLYEHAHCILNAWEQKLPDEAVPIELVQARLLLAIYEILKTNPRKGWISASRCFHLVHLVKLDEIDNPKSWKTSTLSWVEVEERRRTFWTAYALDRYANFVNGLPIILNDHMVLTCLPAPEAAFRRQQGVKTEFLATAMDRINDKQLSSYAKSIVVVTILARCLSHHSQCKVEGIIHPSSEQSLVRHRTLDTILCQEVRVSMTAAYSDMESCHPEYIFTKMLAQAAFLVLFTALESVPHHDLCREYEKKAFKAAETIHSLAQGLPQLGCFRVHPFTPIALFICADFLRSHKKLNRNNAAQFDTICASLRHLAPVNNLAQMLEFELQRNTETFSHCSGHVTRRLT</sequence>
<evidence type="ECO:0000256" key="3">
    <source>
        <dbReference type="ARBA" id="ARBA00023015"/>
    </source>
</evidence>
<dbReference type="GO" id="GO:0005634">
    <property type="term" value="C:nucleus"/>
    <property type="evidence" value="ECO:0007669"/>
    <property type="project" value="UniProtKB-SubCell"/>
</dbReference>
<keyword evidence="2" id="KW-0479">Metal-binding</keyword>
<keyword evidence="6" id="KW-0539">Nucleus</keyword>
<dbReference type="CDD" id="cd12148">
    <property type="entry name" value="fungal_TF_MHR"/>
    <property type="match status" value="1"/>
</dbReference>
<dbReference type="PANTHER" id="PTHR47338">
    <property type="entry name" value="ZN(II)2CYS6 TRANSCRIPTION FACTOR (EUROFUNG)-RELATED"/>
    <property type="match status" value="1"/>
</dbReference>
<dbReference type="EMBL" id="BN001308">
    <property type="protein sequence ID" value="CBF89293.1"/>
    <property type="molecule type" value="Genomic_DNA"/>
</dbReference>
<dbReference type="Pfam" id="PF04082">
    <property type="entry name" value="Fungal_trans"/>
    <property type="match status" value="1"/>
</dbReference>
<dbReference type="SMART" id="SM00066">
    <property type="entry name" value="GAL4"/>
    <property type="match status" value="1"/>
</dbReference>
<feature type="domain" description="Zn(2)-C6 fungal-type" evidence="9">
    <location>
        <begin position="28"/>
        <end position="58"/>
    </location>
</feature>
<comment type="subcellular location">
    <subcellularLocation>
        <location evidence="1">Nucleus</location>
    </subcellularLocation>
</comment>
<evidence type="ECO:0000256" key="5">
    <source>
        <dbReference type="ARBA" id="ARBA00023163"/>
    </source>
</evidence>
<dbReference type="GO" id="GO:0043565">
    <property type="term" value="F:sequence-specific DNA binding"/>
    <property type="evidence" value="ECO:0000318"/>
    <property type="project" value="GO_Central"/>
</dbReference>
<evidence type="ECO:0000256" key="7">
    <source>
        <dbReference type="SAM" id="Coils"/>
    </source>
</evidence>
<dbReference type="GO" id="GO:0000981">
    <property type="term" value="F:DNA-binding transcription factor activity, RNA polymerase II-specific"/>
    <property type="evidence" value="ECO:0000318"/>
    <property type="project" value="GO_Central"/>
</dbReference>
<accession>Q5BFZ7</accession>
<dbReference type="Proteomes" id="UP000000560">
    <property type="component" value="Chromosome VIII"/>
</dbReference>
<evidence type="ECO:0000313" key="10">
    <source>
        <dbReference type="EMBL" id="CBF89293.1"/>
    </source>
</evidence>
<evidence type="ECO:0000256" key="2">
    <source>
        <dbReference type="ARBA" id="ARBA00022723"/>
    </source>
</evidence>
<keyword evidence="4" id="KW-0238">DNA-binding</keyword>
<evidence type="ECO:0000259" key="9">
    <source>
        <dbReference type="PROSITE" id="PS50048"/>
    </source>
</evidence>
<dbReference type="KEGG" id="ani:ANIA_00533"/>
<protein>
    <submittedName>
        <fullName evidence="10">Zn(II)2Cys6 transcription factor (Eurofung)</fullName>
    </submittedName>
</protein>
<keyword evidence="5" id="KW-0804">Transcription</keyword>
<proteinExistence type="predicted"/>
<gene>
    <name evidence="10" type="ORF">ANIA_00533</name>
</gene>
<dbReference type="PROSITE" id="PS50048">
    <property type="entry name" value="ZN2_CY6_FUNGAL_2"/>
    <property type="match status" value="1"/>
</dbReference>
<evidence type="ECO:0000256" key="8">
    <source>
        <dbReference type="SAM" id="MobiDB-lite"/>
    </source>
</evidence>